<accession>A0AAV4WD51</accession>
<proteinExistence type="predicted"/>
<name>A0AAV4WD51_CAEEX</name>
<evidence type="ECO:0000313" key="2">
    <source>
        <dbReference type="Proteomes" id="UP001054945"/>
    </source>
</evidence>
<protein>
    <recommendedName>
        <fullName evidence="3">Ycf15</fullName>
    </recommendedName>
</protein>
<keyword evidence="2" id="KW-1185">Reference proteome</keyword>
<organism evidence="1 2">
    <name type="scientific">Caerostris extrusa</name>
    <name type="common">Bark spider</name>
    <name type="synonym">Caerostris bankana</name>
    <dbReference type="NCBI Taxonomy" id="172846"/>
    <lineage>
        <taxon>Eukaryota</taxon>
        <taxon>Metazoa</taxon>
        <taxon>Ecdysozoa</taxon>
        <taxon>Arthropoda</taxon>
        <taxon>Chelicerata</taxon>
        <taxon>Arachnida</taxon>
        <taxon>Araneae</taxon>
        <taxon>Araneomorphae</taxon>
        <taxon>Entelegynae</taxon>
        <taxon>Araneoidea</taxon>
        <taxon>Araneidae</taxon>
        <taxon>Caerostris</taxon>
    </lineage>
</organism>
<dbReference type="Proteomes" id="UP001054945">
    <property type="component" value="Unassembled WGS sequence"/>
</dbReference>
<reference evidence="1 2" key="1">
    <citation type="submission" date="2021-06" db="EMBL/GenBank/DDBJ databases">
        <title>Caerostris extrusa draft genome.</title>
        <authorList>
            <person name="Kono N."/>
            <person name="Arakawa K."/>
        </authorList>
    </citation>
    <scope>NUCLEOTIDE SEQUENCE [LARGE SCALE GENOMIC DNA]</scope>
</reference>
<sequence>MGLQCRRVRSKGMSDFGFGCRKASQYIRISIHGGPSLPLRSKSFPISHSTHAEGFCPLNSPFPLSRHSKRDAICFRACSGWA</sequence>
<dbReference type="EMBL" id="BPLR01015924">
    <property type="protein sequence ID" value="GIY79729.1"/>
    <property type="molecule type" value="Genomic_DNA"/>
</dbReference>
<comment type="caution">
    <text evidence="1">The sequence shown here is derived from an EMBL/GenBank/DDBJ whole genome shotgun (WGS) entry which is preliminary data.</text>
</comment>
<evidence type="ECO:0000313" key="1">
    <source>
        <dbReference type="EMBL" id="GIY79729.1"/>
    </source>
</evidence>
<dbReference type="AlphaFoldDB" id="A0AAV4WD51"/>
<gene>
    <name evidence="1" type="ORF">CEXT_653211</name>
</gene>
<evidence type="ECO:0008006" key="3">
    <source>
        <dbReference type="Google" id="ProtNLM"/>
    </source>
</evidence>